<dbReference type="Proteomes" id="UP000598146">
    <property type="component" value="Unassembled WGS sequence"/>
</dbReference>
<dbReference type="GO" id="GO:0006355">
    <property type="term" value="P:regulation of DNA-templated transcription"/>
    <property type="evidence" value="ECO:0007669"/>
    <property type="project" value="InterPro"/>
</dbReference>
<dbReference type="Pfam" id="PF00196">
    <property type="entry name" value="GerE"/>
    <property type="match status" value="1"/>
</dbReference>
<dbReference type="Gene3D" id="1.10.10.10">
    <property type="entry name" value="Winged helix-like DNA-binding domain superfamily/Winged helix DNA-binding domain"/>
    <property type="match status" value="1"/>
</dbReference>
<dbReference type="InterPro" id="IPR000792">
    <property type="entry name" value="Tscrpt_reg_LuxR_C"/>
</dbReference>
<dbReference type="PANTHER" id="PTHR43214:SF24">
    <property type="entry name" value="TRANSCRIPTIONAL REGULATORY PROTEIN NARL-RELATED"/>
    <property type="match status" value="1"/>
</dbReference>
<evidence type="ECO:0000259" key="5">
    <source>
        <dbReference type="PROSITE" id="PS50043"/>
    </source>
</evidence>
<feature type="compositionally biased region" description="Polar residues" evidence="4">
    <location>
        <begin position="78"/>
        <end position="87"/>
    </location>
</feature>
<proteinExistence type="predicted"/>
<evidence type="ECO:0000313" key="6">
    <source>
        <dbReference type="EMBL" id="MBG0567273.1"/>
    </source>
</evidence>
<dbReference type="PROSITE" id="PS50043">
    <property type="entry name" value="HTH_LUXR_2"/>
    <property type="match status" value="1"/>
</dbReference>
<dbReference type="RefSeq" id="WP_196419049.1">
    <property type="nucleotide sequence ID" value="NZ_JADQTO010000026.1"/>
</dbReference>
<protein>
    <submittedName>
        <fullName evidence="6">Helix-turn-helix transcriptional regulator</fullName>
    </submittedName>
</protein>
<reference evidence="6" key="1">
    <citation type="submission" date="2020-11" db="EMBL/GenBank/DDBJ databases">
        <title>Isolation and identification of active actinomycetes.</title>
        <authorList>
            <person name="Sun X."/>
        </authorList>
    </citation>
    <scope>NUCLEOTIDE SEQUENCE</scope>
    <source>
        <strain evidence="6">NEAU-A11</strain>
    </source>
</reference>
<feature type="domain" description="HTH luxR-type" evidence="5">
    <location>
        <begin position="1"/>
        <end position="64"/>
    </location>
</feature>
<evidence type="ECO:0000256" key="2">
    <source>
        <dbReference type="ARBA" id="ARBA00023125"/>
    </source>
</evidence>
<dbReference type="InterPro" id="IPR039420">
    <property type="entry name" value="WalR-like"/>
</dbReference>
<evidence type="ECO:0000313" key="7">
    <source>
        <dbReference type="Proteomes" id="UP000598146"/>
    </source>
</evidence>
<keyword evidence="1" id="KW-0805">Transcription regulation</keyword>
<organism evidence="6 7">
    <name type="scientific">Actinoplanes aureus</name>
    <dbReference type="NCBI Taxonomy" id="2792083"/>
    <lineage>
        <taxon>Bacteria</taxon>
        <taxon>Bacillati</taxon>
        <taxon>Actinomycetota</taxon>
        <taxon>Actinomycetes</taxon>
        <taxon>Micromonosporales</taxon>
        <taxon>Micromonosporaceae</taxon>
        <taxon>Actinoplanes</taxon>
    </lineage>
</organism>
<keyword evidence="2" id="KW-0238">DNA-binding</keyword>
<dbReference type="GO" id="GO:0003677">
    <property type="term" value="F:DNA binding"/>
    <property type="evidence" value="ECO:0007669"/>
    <property type="project" value="UniProtKB-KW"/>
</dbReference>
<keyword evidence="7" id="KW-1185">Reference proteome</keyword>
<keyword evidence="3" id="KW-0804">Transcription</keyword>
<gene>
    <name evidence="6" type="ORF">I4J89_38075</name>
</gene>
<dbReference type="EMBL" id="JADQTO010000026">
    <property type="protein sequence ID" value="MBG0567273.1"/>
    <property type="molecule type" value="Genomic_DNA"/>
</dbReference>
<evidence type="ECO:0000256" key="3">
    <source>
        <dbReference type="ARBA" id="ARBA00023163"/>
    </source>
</evidence>
<dbReference type="AlphaFoldDB" id="A0A931CJE5"/>
<sequence>MPKITLSERERELIALLAEGHTDAGAAERLGISPRSVTNILRSLMDRLGVANRFQLGLALGFLRRSHTPKAPSDPAVTEQTAGSAVASTEIRP</sequence>
<dbReference type="PANTHER" id="PTHR43214">
    <property type="entry name" value="TWO-COMPONENT RESPONSE REGULATOR"/>
    <property type="match status" value="1"/>
</dbReference>
<dbReference type="SMART" id="SM00421">
    <property type="entry name" value="HTH_LUXR"/>
    <property type="match status" value="1"/>
</dbReference>
<dbReference type="PRINTS" id="PR00038">
    <property type="entry name" value="HTHLUXR"/>
</dbReference>
<dbReference type="InterPro" id="IPR016032">
    <property type="entry name" value="Sig_transdc_resp-reg_C-effctor"/>
</dbReference>
<dbReference type="CDD" id="cd06170">
    <property type="entry name" value="LuxR_C_like"/>
    <property type="match status" value="1"/>
</dbReference>
<dbReference type="SUPFAM" id="SSF46894">
    <property type="entry name" value="C-terminal effector domain of the bipartite response regulators"/>
    <property type="match status" value="1"/>
</dbReference>
<accession>A0A931CJE5</accession>
<dbReference type="InterPro" id="IPR036388">
    <property type="entry name" value="WH-like_DNA-bd_sf"/>
</dbReference>
<evidence type="ECO:0000256" key="1">
    <source>
        <dbReference type="ARBA" id="ARBA00023015"/>
    </source>
</evidence>
<comment type="caution">
    <text evidence="6">The sequence shown here is derived from an EMBL/GenBank/DDBJ whole genome shotgun (WGS) entry which is preliminary data.</text>
</comment>
<evidence type="ECO:0000256" key="4">
    <source>
        <dbReference type="SAM" id="MobiDB-lite"/>
    </source>
</evidence>
<name>A0A931CJE5_9ACTN</name>
<feature type="region of interest" description="Disordered" evidence="4">
    <location>
        <begin position="67"/>
        <end position="93"/>
    </location>
</feature>